<dbReference type="InterPro" id="IPR003675">
    <property type="entry name" value="Rce1/LyrA-like_dom"/>
</dbReference>
<dbReference type="Proteomes" id="UP000030019">
    <property type="component" value="Unassembled WGS sequence"/>
</dbReference>
<feature type="transmembrane region" description="Helical" evidence="2">
    <location>
        <begin position="199"/>
        <end position="222"/>
    </location>
</feature>
<name>A0A0A0DKV9_9STRE</name>
<keyword evidence="2" id="KW-1133">Transmembrane helix</keyword>
<keyword evidence="2" id="KW-0812">Transmembrane</keyword>
<sequence length="225" mass="25108">MTWWRRLIWVGCVFLALALYMLPMLFQQLAITYQFHKQWTIGLGLLLIFLTLLVFVVVAKKAGILSQSGKIFQQGDGKRIALGLLGMLLISVLGTVLLQWLHGEVTTANQASLMEEFRRGDMISFPIMLGVLAPIAEEIIFRGIIPLKIFKGYESWGYIIGGLLFAIFHGPTNIMSFVIYGGASVILTLLAYRTRRLEVSIAVHMINNGLPAILMLLIPIFGVEV</sequence>
<evidence type="ECO:0000259" key="3">
    <source>
        <dbReference type="Pfam" id="PF02517"/>
    </source>
</evidence>
<dbReference type="Pfam" id="PF02517">
    <property type="entry name" value="Rce1-like"/>
    <property type="match status" value="1"/>
</dbReference>
<evidence type="ECO:0000313" key="5">
    <source>
        <dbReference type="Proteomes" id="UP000030019"/>
    </source>
</evidence>
<feature type="transmembrane region" description="Helical" evidence="2">
    <location>
        <begin position="7"/>
        <end position="26"/>
    </location>
</feature>
<dbReference type="PANTHER" id="PTHR36435">
    <property type="entry name" value="SLR1288 PROTEIN"/>
    <property type="match status" value="1"/>
</dbReference>
<feature type="transmembrane region" description="Helical" evidence="2">
    <location>
        <begin position="153"/>
        <end position="168"/>
    </location>
</feature>
<proteinExistence type="inferred from homology"/>
<dbReference type="PANTHER" id="PTHR36435:SF1">
    <property type="entry name" value="CAAX AMINO TERMINAL PROTEASE FAMILY PROTEIN"/>
    <property type="match status" value="1"/>
</dbReference>
<dbReference type="STRING" id="176090.SSIN_0603"/>
<dbReference type="AlphaFoldDB" id="A0A0A0DKV9"/>
<feature type="domain" description="CAAX prenyl protease 2/Lysostaphin resistance protein A-like" evidence="3">
    <location>
        <begin position="124"/>
        <end position="209"/>
    </location>
</feature>
<dbReference type="EMBL" id="JPEN01000044">
    <property type="protein sequence ID" value="KGM37607.1"/>
    <property type="molecule type" value="Genomic_DNA"/>
</dbReference>
<comment type="caution">
    <text evidence="4">The sequence shown here is derived from an EMBL/GenBank/DDBJ whole genome shotgun (WGS) entry which is preliminary data.</text>
</comment>
<accession>A0A0A0DKV9</accession>
<reference evidence="4 5" key="1">
    <citation type="submission" date="2014-06" db="EMBL/GenBank/DDBJ databases">
        <authorList>
            <person name="Teng J.L."/>
            <person name="Huang Y."/>
            <person name="Tse H."/>
            <person name="Lau S.K."/>
            <person name="Woo P.C."/>
        </authorList>
    </citation>
    <scope>NUCLEOTIDE SEQUENCE [LARGE SCALE GENOMIC DNA]</scope>
    <source>
        <strain evidence="4 5">HKU4</strain>
    </source>
</reference>
<feature type="transmembrane region" description="Helical" evidence="2">
    <location>
        <begin position="38"/>
        <end position="59"/>
    </location>
</feature>
<dbReference type="eggNOG" id="COG1266">
    <property type="taxonomic scope" value="Bacteria"/>
</dbReference>
<feature type="transmembrane region" description="Helical" evidence="2">
    <location>
        <begin position="174"/>
        <end position="192"/>
    </location>
</feature>
<protein>
    <recommendedName>
        <fullName evidence="3">CAAX prenyl protease 2/Lysostaphin resistance protein A-like domain-containing protein</fullName>
    </recommendedName>
</protein>
<dbReference type="RefSeq" id="WP_037615526.1">
    <property type="nucleotide sequence ID" value="NZ_JPEN01000044.1"/>
</dbReference>
<feature type="transmembrane region" description="Helical" evidence="2">
    <location>
        <begin position="122"/>
        <end position="141"/>
    </location>
</feature>
<dbReference type="GO" id="GO:0004175">
    <property type="term" value="F:endopeptidase activity"/>
    <property type="evidence" value="ECO:0007669"/>
    <property type="project" value="UniProtKB-ARBA"/>
</dbReference>
<dbReference type="GO" id="GO:0080120">
    <property type="term" value="P:CAAX-box protein maturation"/>
    <property type="evidence" value="ECO:0007669"/>
    <property type="project" value="UniProtKB-ARBA"/>
</dbReference>
<feature type="transmembrane region" description="Helical" evidence="2">
    <location>
        <begin position="80"/>
        <end position="102"/>
    </location>
</feature>
<organism evidence="4 5">
    <name type="scientific">Streptococcus sinensis</name>
    <dbReference type="NCBI Taxonomy" id="176090"/>
    <lineage>
        <taxon>Bacteria</taxon>
        <taxon>Bacillati</taxon>
        <taxon>Bacillota</taxon>
        <taxon>Bacilli</taxon>
        <taxon>Lactobacillales</taxon>
        <taxon>Streptococcaceae</taxon>
        <taxon>Streptococcus</taxon>
    </lineage>
</organism>
<gene>
    <name evidence="4" type="ORF">SSIN_0603</name>
</gene>
<evidence type="ECO:0000313" key="4">
    <source>
        <dbReference type="EMBL" id="KGM37607.1"/>
    </source>
</evidence>
<comment type="similarity">
    <text evidence="1">Belongs to the UPF0177 family.</text>
</comment>
<keyword evidence="2" id="KW-0472">Membrane</keyword>
<keyword evidence="5" id="KW-1185">Reference proteome</keyword>
<dbReference type="PATRIC" id="fig|176090.4.peg.598"/>
<evidence type="ECO:0000256" key="1">
    <source>
        <dbReference type="ARBA" id="ARBA00009067"/>
    </source>
</evidence>
<dbReference type="InterPro" id="IPR052710">
    <property type="entry name" value="CAAX_protease"/>
</dbReference>
<evidence type="ECO:0000256" key="2">
    <source>
        <dbReference type="SAM" id="Phobius"/>
    </source>
</evidence>